<dbReference type="PRINTS" id="PR00047">
    <property type="entry name" value="STROIDFINGER"/>
</dbReference>
<evidence type="ECO:0000256" key="7">
    <source>
        <dbReference type="ARBA" id="ARBA00023125"/>
    </source>
</evidence>
<dbReference type="PROSITE" id="PS00031">
    <property type="entry name" value="NUCLEAR_REC_DBD_1"/>
    <property type="match status" value="1"/>
</dbReference>
<proteinExistence type="inferred from homology"/>
<dbReference type="SUPFAM" id="SSF57716">
    <property type="entry name" value="Glucocorticoid receptor-like (DNA-binding domain)"/>
    <property type="match status" value="1"/>
</dbReference>
<evidence type="ECO:0000256" key="10">
    <source>
        <dbReference type="ARBA" id="ARBA00023242"/>
    </source>
</evidence>
<dbReference type="InterPro" id="IPR001723">
    <property type="entry name" value="Nuclear_hrmn_rcpt"/>
</dbReference>
<evidence type="ECO:0000256" key="2">
    <source>
        <dbReference type="ARBA" id="ARBA00022723"/>
    </source>
</evidence>
<dbReference type="Gene3D" id="1.10.565.10">
    <property type="entry name" value="Retinoid X Receptor"/>
    <property type="match status" value="1"/>
</dbReference>
<name>A0A9P0EC50_NEZVI</name>
<dbReference type="AlphaFoldDB" id="A0A9P0EC50"/>
<evidence type="ECO:0000256" key="9">
    <source>
        <dbReference type="ARBA" id="ARBA00023170"/>
    </source>
</evidence>
<evidence type="ECO:0000256" key="3">
    <source>
        <dbReference type="ARBA" id="ARBA00022771"/>
    </source>
</evidence>
<feature type="domain" description="Nuclear receptor" evidence="12">
    <location>
        <begin position="56"/>
        <end position="131"/>
    </location>
</feature>
<dbReference type="PROSITE" id="PS51843">
    <property type="entry name" value="NR_LBD"/>
    <property type="match status" value="1"/>
</dbReference>
<feature type="domain" description="NR LBD" evidence="13">
    <location>
        <begin position="152"/>
        <end position="345"/>
    </location>
</feature>
<dbReference type="GO" id="GO:0043565">
    <property type="term" value="F:sequence-specific DNA binding"/>
    <property type="evidence" value="ECO:0007669"/>
    <property type="project" value="InterPro"/>
</dbReference>
<dbReference type="SMART" id="SM00430">
    <property type="entry name" value="HOLI"/>
    <property type="match status" value="1"/>
</dbReference>
<dbReference type="PRINTS" id="PR00398">
    <property type="entry name" value="STRDHORMONER"/>
</dbReference>
<accession>A0A9P0EC50</accession>
<dbReference type="Pfam" id="PF00105">
    <property type="entry name" value="zf-C4"/>
    <property type="match status" value="1"/>
</dbReference>
<dbReference type="Gene3D" id="3.30.50.10">
    <property type="entry name" value="Erythroid Transcription Factor GATA-1, subunit A"/>
    <property type="match status" value="1"/>
</dbReference>
<dbReference type="GO" id="GO:0005634">
    <property type="term" value="C:nucleus"/>
    <property type="evidence" value="ECO:0007669"/>
    <property type="project" value="UniProtKB-SubCell"/>
</dbReference>
<dbReference type="OrthoDB" id="5799427at2759"/>
<dbReference type="CDD" id="cd07170">
    <property type="entry name" value="NR_DBD_ERR"/>
    <property type="match status" value="1"/>
</dbReference>
<evidence type="ECO:0000259" key="13">
    <source>
        <dbReference type="PROSITE" id="PS51843"/>
    </source>
</evidence>
<evidence type="ECO:0000313" key="14">
    <source>
        <dbReference type="EMBL" id="CAH1393805.1"/>
    </source>
</evidence>
<dbReference type="PANTHER" id="PTHR48092">
    <property type="entry name" value="KNIRPS-RELATED PROTEIN-RELATED"/>
    <property type="match status" value="1"/>
</dbReference>
<dbReference type="PROSITE" id="PS51030">
    <property type="entry name" value="NUCLEAR_REC_DBD_2"/>
    <property type="match status" value="1"/>
</dbReference>
<dbReference type="InterPro" id="IPR035500">
    <property type="entry name" value="NHR-like_dom_sf"/>
</dbReference>
<evidence type="ECO:0000259" key="12">
    <source>
        <dbReference type="PROSITE" id="PS51030"/>
    </source>
</evidence>
<reference evidence="14" key="1">
    <citation type="submission" date="2022-01" db="EMBL/GenBank/DDBJ databases">
        <authorList>
            <person name="King R."/>
        </authorList>
    </citation>
    <scope>NUCLEOTIDE SEQUENCE</scope>
</reference>
<comment type="similarity">
    <text evidence="11">Belongs to the nuclear hormone receptor family.</text>
</comment>
<dbReference type="InterPro" id="IPR001628">
    <property type="entry name" value="Znf_hrmn_rcpt"/>
</dbReference>
<keyword evidence="8 11" id="KW-0804">Transcription</keyword>
<dbReference type="InterPro" id="IPR050200">
    <property type="entry name" value="Nuclear_hormone_rcpt_NR3"/>
</dbReference>
<evidence type="ECO:0000256" key="1">
    <source>
        <dbReference type="ARBA" id="ARBA00004123"/>
    </source>
</evidence>
<protein>
    <submittedName>
        <fullName evidence="14">Uncharacterized protein</fullName>
    </submittedName>
</protein>
<keyword evidence="5" id="KW-0007">Acetylation</keyword>
<evidence type="ECO:0000313" key="15">
    <source>
        <dbReference type="Proteomes" id="UP001152798"/>
    </source>
</evidence>
<evidence type="ECO:0000256" key="11">
    <source>
        <dbReference type="RuleBase" id="RU004334"/>
    </source>
</evidence>
<dbReference type="FunFam" id="3.30.50.10:FF:000008">
    <property type="entry name" value="estrogen-related receptor gamma isoform X1"/>
    <property type="match status" value="1"/>
</dbReference>
<dbReference type="EMBL" id="OV725078">
    <property type="protein sequence ID" value="CAH1393805.1"/>
    <property type="molecule type" value="Genomic_DNA"/>
</dbReference>
<evidence type="ECO:0000256" key="4">
    <source>
        <dbReference type="ARBA" id="ARBA00022833"/>
    </source>
</evidence>
<keyword evidence="10 11" id="KW-0539">Nucleus</keyword>
<keyword evidence="3 11" id="KW-0863">Zinc-finger</keyword>
<keyword evidence="6 11" id="KW-0805">Transcription regulation</keyword>
<dbReference type="GO" id="GO:0008270">
    <property type="term" value="F:zinc ion binding"/>
    <property type="evidence" value="ECO:0007669"/>
    <property type="project" value="UniProtKB-KW"/>
</dbReference>
<comment type="subcellular location">
    <subcellularLocation>
        <location evidence="1 11">Nucleus</location>
    </subcellularLocation>
</comment>
<keyword evidence="7 11" id="KW-0238">DNA-binding</keyword>
<keyword evidence="9 11" id="KW-0675">Receptor</keyword>
<dbReference type="SMART" id="SM00399">
    <property type="entry name" value="ZnF_C4"/>
    <property type="match status" value="1"/>
</dbReference>
<dbReference type="Proteomes" id="UP001152798">
    <property type="component" value="Chromosome 2"/>
</dbReference>
<sequence length="345" mass="39199">MMMSDDNEEMINVSIIKTELESSTFSSSPTNSALYSMSHMLPSDDVLKTEDDEAPRRLCLVCGDIASGFHYGVASCEACKAFFKRTIQGNIEYTCPAANDCEINKRRRKACQACRFQKCLQKGMLKEGVRLDRVRGGRQKYRRNPEIYSVKNKNSLLEENRMLEILINSEPKVLTLPEKEFSPTAVSILNILSELYDKELVNVISWAKQIPGFTDLSLNNQMRLLQSTWTEILTLSLAFRSLPPSGKLMFAVNFLLDEIQAQQCGASEIFQLCVSIMERLQQTLICKEEFLLLKALVLANSDVRLDEVDPLLQFRESIINALVNCVTMIRYVCINVQVCFMNILL</sequence>
<gene>
    <name evidence="14" type="ORF">NEZAVI_LOCUS4419</name>
</gene>
<evidence type="ECO:0000256" key="6">
    <source>
        <dbReference type="ARBA" id="ARBA00023015"/>
    </source>
</evidence>
<keyword evidence="4 11" id="KW-0862">Zinc</keyword>
<keyword evidence="2 11" id="KW-0479">Metal-binding</keyword>
<dbReference type="Pfam" id="PF00104">
    <property type="entry name" value="Hormone_recep"/>
    <property type="match status" value="1"/>
</dbReference>
<dbReference type="InterPro" id="IPR013088">
    <property type="entry name" value="Znf_NHR/GATA"/>
</dbReference>
<keyword evidence="15" id="KW-1185">Reference proteome</keyword>
<evidence type="ECO:0000256" key="8">
    <source>
        <dbReference type="ARBA" id="ARBA00023163"/>
    </source>
</evidence>
<dbReference type="SUPFAM" id="SSF48508">
    <property type="entry name" value="Nuclear receptor ligand-binding domain"/>
    <property type="match status" value="1"/>
</dbReference>
<dbReference type="InterPro" id="IPR000536">
    <property type="entry name" value="Nucl_hrmn_rcpt_lig-bd"/>
</dbReference>
<organism evidence="14 15">
    <name type="scientific">Nezara viridula</name>
    <name type="common">Southern green stink bug</name>
    <name type="synonym">Cimex viridulus</name>
    <dbReference type="NCBI Taxonomy" id="85310"/>
    <lineage>
        <taxon>Eukaryota</taxon>
        <taxon>Metazoa</taxon>
        <taxon>Ecdysozoa</taxon>
        <taxon>Arthropoda</taxon>
        <taxon>Hexapoda</taxon>
        <taxon>Insecta</taxon>
        <taxon>Pterygota</taxon>
        <taxon>Neoptera</taxon>
        <taxon>Paraneoptera</taxon>
        <taxon>Hemiptera</taxon>
        <taxon>Heteroptera</taxon>
        <taxon>Panheteroptera</taxon>
        <taxon>Pentatomomorpha</taxon>
        <taxon>Pentatomoidea</taxon>
        <taxon>Pentatomidae</taxon>
        <taxon>Pentatominae</taxon>
        <taxon>Nezara</taxon>
    </lineage>
</organism>
<evidence type="ECO:0000256" key="5">
    <source>
        <dbReference type="ARBA" id="ARBA00022990"/>
    </source>
</evidence>
<dbReference type="GO" id="GO:0003700">
    <property type="term" value="F:DNA-binding transcription factor activity"/>
    <property type="evidence" value="ECO:0007669"/>
    <property type="project" value="InterPro"/>
</dbReference>